<proteinExistence type="predicted"/>
<feature type="chain" id="PRO_5046621955" evidence="1">
    <location>
        <begin position="19"/>
        <end position="147"/>
    </location>
</feature>
<dbReference type="RefSeq" id="WP_211975068.1">
    <property type="nucleotide sequence ID" value="NZ_CBFHAM010000017.1"/>
</dbReference>
<feature type="signal peptide" evidence="1">
    <location>
        <begin position="1"/>
        <end position="18"/>
    </location>
</feature>
<gene>
    <name evidence="2" type="ORF">KE626_21680</name>
</gene>
<keyword evidence="1" id="KW-0732">Signal</keyword>
<sequence>MKKAFLLVPLSLYCCLMACSSQPTNVHIGGGVSAFIKDSADFNSVFKNDLLICNFNFDGVNNSDEKIDTTLIIDAHETEFSKVMKHTKKEELHVAIIANPVYTDSIKLKGLSDKLVAYLQKDPLFGGFKKYTINIAPDGSRLSVYTY</sequence>
<name>A0ABS5J4E7_9BACT</name>
<accession>A0ABS5J4E7</accession>
<dbReference type="EMBL" id="JAGTXB010000011">
    <property type="protein sequence ID" value="MBS0029950.1"/>
    <property type="molecule type" value="Genomic_DNA"/>
</dbReference>
<protein>
    <submittedName>
        <fullName evidence="2">Uncharacterized protein</fullName>
    </submittedName>
</protein>
<evidence type="ECO:0000313" key="3">
    <source>
        <dbReference type="Proteomes" id="UP000676386"/>
    </source>
</evidence>
<reference evidence="2 3" key="1">
    <citation type="submission" date="2021-04" db="EMBL/GenBank/DDBJ databases">
        <title>Chitinophaga sp. nov., isolated from the rhizosphere soil.</title>
        <authorList>
            <person name="He S."/>
        </authorList>
    </citation>
    <scope>NUCLEOTIDE SEQUENCE [LARGE SCALE GENOMIC DNA]</scope>
    <source>
        <strain evidence="2 3">2R12</strain>
    </source>
</reference>
<organism evidence="2 3">
    <name type="scientific">Chitinophaga hostae</name>
    <dbReference type="NCBI Taxonomy" id="2831022"/>
    <lineage>
        <taxon>Bacteria</taxon>
        <taxon>Pseudomonadati</taxon>
        <taxon>Bacteroidota</taxon>
        <taxon>Chitinophagia</taxon>
        <taxon>Chitinophagales</taxon>
        <taxon>Chitinophagaceae</taxon>
        <taxon>Chitinophaga</taxon>
    </lineage>
</organism>
<comment type="caution">
    <text evidence="2">The sequence shown here is derived from an EMBL/GenBank/DDBJ whole genome shotgun (WGS) entry which is preliminary data.</text>
</comment>
<dbReference type="Proteomes" id="UP000676386">
    <property type="component" value="Unassembled WGS sequence"/>
</dbReference>
<evidence type="ECO:0000313" key="2">
    <source>
        <dbReference type="EMBL" id="MBS0029950.1"/>
    </source>
</evidence>
<keyword evidence="3" id="KW-1185">Reference proteome</keyword>
<evidence type="ECO:0000256" key="1">
    <source>
        <dbReference type="SAM" id="SignalP"/>
    </source>
</evidence>